<reference evidence="1" key="1">
    <citation type="submission" date="2007-04" db="EMBL/GenBank/DDBJ databases">
        <authorList>
            <person name="Noh E.W."/>
            <person name="Lee J.S."/>
            <person name="Choi Y.I."/>
            <person name="Han M.S."/>
            <person name="Yi Y.S."/>
            <person name="Han S.U."/>
        </authorList>
    </citation>
    <scope>NUCLEOTIDE SEQUENCE</scope>
</reference>
<dbReference type="AlphaFoldDB" id="A4QM51"/>
<sequence>MLDCFESSSFLQPVRQRTIKYLNIFPNLYICVQKHLRVLVQAV</sequence>
<keyword evidence="1" id="KW-0150">Chloroplast</keyword>
<organism evidence="1">
    <name type="scientific">Pinus koraiensis</name>
    <name type="common">Korean pine</name>
    <dbReference type="NCBI Taxonomy" id="88728"/>
    <lineage>
        <taxon>Eukaryota</taxon>
        <taxon>Viridiplantae</taxon>
        <taxon>Streptophyta</taxon>
        <taxon>Embryophyta</taxon>
        <taxon>Tracheophyta</taxon>
        <taxon>Spermatophyta</taxon>
        <taxon>Pinopsida</taxon>
        <taxon>Pinidae</taxon>
        <taxon>Conifers I</taxon>
        <taxon>Pinales</taxon>
        <taxon>Pinaceae</taxon>
        <taxon>Pinus</taxon>
        <taxon>Pinus subgen. Strobus</taxon>
    </lineage>
</organism>
<geneLocation type="chloroplast" evidence="1"/>
<dbReference type="EMBL" id="AY228468">
    <property type="protein sequence ID" value="ABP35388.1"/>
    <property type="molecule type" value="Genomic_DNA"/>
</dbReference>
<name>A4QM51_PINKO</name>
<evidence type="ECO:0000313" key="1">
    <source>
        <dbReference type="EMBL" id="ABP35388.1"/>
    </source>
</evidence>
<proteinExistence type="predicted"/>
<protein>
    <submittedName>
        <fullName evidence="1">ORF43i</fullName>
    </submittedName>
</protein>
<keyword evidence="1" id="KW-0934">Plastid</keyword>
<accession>A4QM51</accession>